<feature type="transmembrane region" description="Helical" evidence="8">
    <location>
        <begin position="209"/>
        <end position="229"/>
    </location>
</feature>
<comment type="caution">
    <text evidence="10">The sequence shown here is derived from an EMBL/GenBank/DDBJ whole genome shotgun (WGS) entry which is preliminary data.</text>
</comment>
<dbReference type="InterPro" id="IPR038731">
    <property type="entry name" value="RgtA/B/C-like"/>
</dbReference>
<evidence type="ECO:0000313" key="10">
    <source>
        <dbReference type="EMBL" id="NYF80100.1"/>
    </source>
</evidence>
<name>A0A7Y9PI10_9BACT</name>
<dbReference type="AlphaFoldDB" id="A0A7Y9PI10"/>
<keyword evidence="7 8" id="KW-0472">Membrane</keyword>
<keyword evidence="3" id="KW-0328">Glycosyltransferase</keyword>
<feature type="transmembrane region" description="Helical" evidence="8">
    <location>
        <begin position="438"/>
        <end position="456"/>
    </location>
</feature>
<dbReference type="EMBL" id="JACCCW010000002">
    <property type="protein sequence ID" value="NYF80100.1"/>
    <property type="molecule type" value="Genomic_DNA"/>
</dbReference>
<feature type="transmembrane region" description="Helical" evidence="8">
    <location>
        <begin position="90"/>
        <end position="109"/>
    </location>
</feature>
<keyword evidence="11" id="KW-1185">Reference proteome</keyword>
<dbReference type="Proteomes" id="UP000589520">
    <property type="component" value="Unassembled WGS sequence"/>
</dbReference>
<accession>A0A7Y9PI10</accession>
<dbReference type="PANTHER" id="PTHR33908">
    <property type="entry name" value="MANNOSYLTRANSFERASE YKCB-RELATED"/>
    <property type="match status" value="1"/>
</dbReference>
<evidence type="ECO:0000259" key="9">
    <source>
        <dbReference type="Pfam" id="PF13231"/>
    </source>
</evidence>
<evidence type="ECO:0000256" key="5">
    <source>
        <dbReference type="ARBA" id="ARBA00022692"/>
    </source>
</evidence>
<feature type="transmembrane region" description="Helical" evidence="8">
    <location>
        <begin position="144"/>
        <end position="160"/>
    </location>
</feature>
<dbReference type="GO" id="GO:0016763">
    <property type="term" value="F:pentosyltransferase activity"/>
    <property type="evidence" value="ECO:0007669"/>
    <property type="project" value="TreeGrafter"/>
</dbReference>
<evidence type="ECO:0000256" key="1">
    <source>
        <dbReference type="ARBA" id="ARBA00004651"/>
    </source>
</evidence>
<evidence type="ECO:0000256" key="2">
    <source>
        <dbReference type="ARBA" id="ARBA00022475"/>
    </source>
</evidence>
<dbReference type="PANTHER" id="PTHR33908:SF11">
    <property type="entry name" value="MEMBRANE PROTEIN"/>
    <property type="match status" value="1"/>
</dbReference>
<protein>
    <recommendedName>
        <fullName evidence="9">Glycosyltransferase RgtA/B/C/D-like domain-containing protein</fullName>
    </recommendedName>
</protein>
<dbReference type="InterPro" id="IPR050297">
    <property type="entry name" value="LipidA_mod_glycosyltrf_83"/>
</dbReference>
<comment type="subcellular location">
    <subcellularLocation>
        <location evidence="1">Cell membrane</location>
        <topology evidence="1">Multi-pass membrane protein</topology>
    </subcellularLocation>
</comment>
<evidence type="ECO:0000256" key="3">
    <source>
        <dbReference type="ARBA" id="ARBA00022676"/>
    </source>
</evidence>
<gene>
    <name evidence="10" type="ORF">HDF17_002420</name>
</gene>
<evidence type="ECO:0000256" key="4">
    <source>
        <dbReference type="ARBA" id="ARBA00022679"/>
    </source>
</evidence>
<organism evidence="10 11">
    <name type="scientific">Granulicella arctica</name>
    <dbReference type="NCBI Taxonomy" id="940613"/>
    <lineage>
        <taxon>Bacteria</taxon>
        <taxon>Pseudomonadati</taxon>
        <taxon>Acidobacteriota</taxon>
        <taxon>Terriglobia</taxon>
        <taxon>Terriglobales</taxon>
        <taxon>Acidobacteriaceae</taxon>
        <taxon>Granulicella</taxon>
    </lineage>
</organism>
<reference evidence="10 11" key="1">
    <citation type="submission" date="2020-07" db="EMBL/GenBank/DDBJ databases">
        <title>Genomic Encyclopedia of Type Strains, Phase IV (KMG-V): Genome sequencing to study the core and pangenomes of soil and plant-associated prokaryotes.</title>
        <authorList>
            <person name="Whitman W."/>
        </authorList>
    </citation>
    <scope>NUCLEOTIDE SEQUENCE [LARGE SCALE GENOMIC DNA]</scope>
    <source>
        <strain evidence="10 11">X4EP2</strain>
    </source>
</reference>
<keyword evidence="6 8" id="KW-1133">Transmembrane helix</keyword>
<keyword evidence="4" id="KW-0808">Transferase</keyword>
<proteinExistence type="predicted"/>
<keyword evidence="2" id="KW-1003">Cell membrane</keyword>
<evidence type="ECO:0000256" key="6">
    <source>
        <dbReference type="ARBA" id="ARBA00022989"/>
    </source>
</evidence>
<dbReference type="Pfam" id="PF13231">
    <property type="entry name" value="PMT_2"/>
    <property type="match status" value="1"/>
</dbReference>
<keyword evidence="5 8" id="KW-0812">Transmembrane</keyword>
<dbReference type="RefSeq" id="WP_179491233.1">
    <property type="nucleotide sequence ID" value="NZ_JACCCW010000002.1"/>
</dbReference>
<feature type="transmembrane region" description="Helical" evidence="8">
    <location>
        <begin position="414"/>
        <end position="432"/>
    </location>
</feature>
<evidence type="ECO:0000313" key="11">
    <source>
        <dbReference type="Proteomes" id="UP000589520"/>
    </source>
</evidence>
<feature type="transmembrane region" description="Helical" evidence="8">
    <location>
        <begin position="380"/>
        <end position="402"/>
    </location>
</feature>
<feature type="domain" description="Glycosyltransferase RgtA/B/C/D-like" evidence="9">
    <location>
        <begin position="70"/>
        <end position="231"/>
    </location>
</feature>
<dbReference type="GO" id="GO:0009103">
    <property type="term" value="P:lipopolysaccharide biosynthetic process"/>
    <property type="evidence" value="ECO:0007669"/>
    <property type="project" value="UniProtKB-ARBA"/>
</dbReference>
<sequence length="472" mass="53634">MRLQRSGFWFWTALALAAGLALRLCFIHYIARVAGDSIVYGSIARNWMQHGIYGFNELNGIPQPTLIRLPGYPLFLIVCFRIFGIEQYTAIMYVQVVIDLASCLLIAALADRLFGPRARMIALWLAALCPFTASYVAAPLTETLTLATIVLAFYALYRWQQAGPTFNRWLWILTGTLSYSILLRPEQGLLAAAIVPAMLWIAIRPRTTNLIHATIPVVVASLCILLPLIPWTIRNERTFHVFQPLAPHYATDPGEPVPLGFQRWYRTWAIDFASTEDIYWNYDGAPIQISDLPDRAFDSDTQYTRTAALLDDYNRTTTPSATLDDRFAALASERIANDPIRYYLFLPVARVLNMALRPRVEMFPTPLQWWKYHEDPRQTIFSAAYATLNLAYFALAAIGIALWRRRHWTGNAPIAWALFASILLRTAVLLTLDNSEPRYTLEFFPVIFLLAAIPFTHNSKNSPVEHQKQLSS</sequence>
<dbReference type="GO" id="GO:0005886">
    <property type="term" value="C:plasma membrane"/>
    <property type="evidence" value="ECO:0007669"/>
    <property type="project" value="UniProtKB-SubCell"/>
</dbReference>
<evidence type="ECO:0000256" key="7">
    <source>
        <dbReference type="ARBA" id="ARBA00023136"/>
    </source>
</evidence>
<evidence type="ECO:0000256" key="8">
    <source>
        <dbReference type="SAM" id="Phobius"/>
    </source>
</evidence>